<dbReference type="Proteomes" id="UP000220353">
    <property type="component" value="Unassembled WGS sequence"/>
</dbReference>
<keyword evidence="1" id="KW-0472">Membrane</keyword>
<feature type="transmembrane region" description="Helical" evidence="1">
    <location>
        <begin position="122"/>
        <end position="140"/>
    </location>
</feature>
<name>A0A2A6M7U5_RHIFR</name>
<proteinExistence type="predicted"/>
<evidence type="ECO:0000313" key="3">
    <source>
        <dbReference type="EMBL" id="PDT50516.1"/>
    </source>
</evidence>
<gene>
    <name evidence="3" type="ORF">CO661_02580</name>
</gene>
<evidence type="ECO:0000256" key="1">
    <source>
        <dbReference type="SAM" id="Phobius"/>
    </source>
</evidence>
<comment type="caution">
    <text evidence="3">The sequence shown here is derived from an EMBL/GenBank/DDBJ whole genome shotgun (WGS) entry which is preliminary data.</text>
</comment>
<dbReference type="Pfam" id="PF07331">
    <property type="entry name" value="TctB"/>
    <property type="match status" value="1"/>
</dbReference>
<feature type="domain" description="DUF1468" evidence="2">
    <location>
        <begin position="14"/>
        <end position="149"/>
    </location>
</feature>
<dbReference type="EMBL" id="NWTC01000001">
    <property type="protein sequence ID" value="PDT50516.1"/>
    <property type="molecule type" value="Genomic_DNA"/>
</dbReference>
<dbReference type="InterPro" id="IPR009936">
    <property type="entry name" value="DUF1468"/>
</dbReference>
<dbReference type="AlphaFoldDB" id="A0A2A6M7U5"/>
<keyword evidence="1" id="KW-1133">Transmembrane helix</keyword>
<evidence type="ECO:0000259" key="2">
    <source>
        <dbReference type="Pfam" id="PF07331"/>
    </source>
</evidence>
<dbReference type="RefSeq" id="WP_097586552.1">
    <property type="nucleotide sequence ID" value="NZ_NWTC01000001.1"/>
</dbReference>
<keyword evidence="1" id="KW-0812">Transmembrane</keyword>
<reference evidence="3 4" key="1">
    <citation type="submission" date="2017-09" db="EMBL/GenBank/DDBJ databases">
        <title>Comparative genomics of rhizobia isolated from Phaseolus vulgaris in China.</title>
        <authorList>
            <person name="Tong W."/>
        </authorList>
    </citation>
    <scope>NUCLEOTIDE SEQUENCE [LARGE SCALE GENOMIC DNA]</scope>
    <source>
        <strain evidence="3 4">PCH1</strain>
    </source>
</reference>
<protein>
    <submittedName>
        <fullName evidence="3">Tricarboxylic transporter</fullName>
    </submittedName>
</protein>
<feature type="transmembrane region" description="Helical" evidence="1">
    <location>
        <begin position="12"/>
        <end position="31"/>
    </location>
</feature>
<feature type="transmembrane region" description="Helical" evidence="1">
    <location>
        <begin position="84"/>
        <end position="110"/>
    </location>
</feature>
<feature type="transmembrane region" description="Helical" evidence="1">
    <location>
        <begin position="43"/>
        <end position="64"/>
    </location>
</feature>
<sequence>MTERSLKLAYRPAAAVAMVLFTVAAVTYWDASQMTARATYGMGANAASYFICLFLAVLGIGHLFAAFQTSGFEAEDADWKAIGWIAVALSGLIGSIFLGAGFILGSTLLFAFTARAFGRKALLADLAIGAVMGLIIFLLFNKLLSLALPQGTFERLF</sequence>
<organism evidence="3 4">
    <name type="scientific">Rhizobium fredii</name>
    <name type="common">Sinorhizobium fredii</name>
    <dbReference type="NCBI Taxonomy" id="380"/>
    <lineage>
        <taxon>Bacteria</taxon>
        <taxon>Pseudomonadati</taxon>
        <taxon>Pseudomonadota</taxon>
        <taxon>Alphaproteobacteria</taxon>
        <taxon>Hyphomicrobiales</taxon>
        <taxon>Rhizobiaceae</taxon>
        <taxon>Sinorhizobium/Ensifer group</taxon>
        <taxon>Sinorhizobium</taxon>
    </lineage>
</organism>
<accession>A0A2A6M7U5</accession>
<evidence type="ECO:0000313" key="4">
    <source>
        <dbReference type="Proteomes" id="UP000220353"/>
    </source>
</evidence>